<dbReference type="EMBL" id="AYRZ02000091">
    <property type="protein sequence ID" value="PHT62221.1"/>
    <property type="molecule type" value="Genomic_DNA"/>
</dbReference>
<name>A0A2G2XY12_CAPAN</name>
<reference evidence="1 2" key="1">
    <citation type="journal article" date="2014" name="Nat. Genet.">
        <title>Genome sequence of the hot pepper provides insights into the evolution of pungency in Capsicum species.</title>
        <authorList>
            <person name="Kim S."/>
            <person name="Park M."/>
            <person name="Yeom S.I."/>
            <person name="Kim Y.M."/>
            <person name="Lee J.M."/>
            <person name="Lee H.A."/>
            <person name="Seo E."/>
            <person name="Choi J."/>
            <person name="Cheong K."/>
            <person name="Kim K.T."/>
            <person name="Jung K."/>
            <person name="Lee G.W."/>
            <person name="Oh S.K."/>
            <person name="Bae C."/>
            <person name="Kim S.B."/>
            <person name="Lee H.Y."/>
            <person name="Kim S.Y."/>
            <person name="Kim M.S."/>
            <person name="Kang B.C."/>
            <person name="Jo Y.D."/>
            <person name="Yang H.B."/>
            <person name="Jeong H.J."/>
            <person name="Kang W.H."/>
            <person name="Kwon J.K."/>
            <person name="Shin C."/>
            <person name="Lim J.Y."/>
            <person name="Park J.H."/>
            <person name="Huh J.H."/>
            <person name="Kim J.S."/>
            <person name="Kim B.D."/>
            <person name="Cohen O."/>
            <person name="Paran I."/>
            <person name="Suh M.C."/>
            <person name="Lee S.B."/>
            <person name="Kim Y.K."/>
            <person name="Shin Y."/>
            <person name="Noh S.J."/>
            <person name="Park J."/>
            <person name="Seo Y.S."/>
            <person name="Kwon S.Y."/>
            <person name="Kim H.A."/>
            <person name="Park J.M."/>
            <person name="Kim H.J."/>
            <person name="Choi S.B."/>
            <person name="Bosland P.W."/>
            <person name="Reeves G."/>
            <person name="Jo S.H."/>
            <person name="Lee B.W."/>
            <person name="Cho H.T."/>
            <person name="Choi H.S."/>
            <person name="Lee M.S."/>
            <person name="Yu Y."/>
            <person name="Do Choi Y."/>
            <person name="Park B.S."/>
            <person name="van Deynze A."/>
            <person name="Ashrafi H."/>
            <person name="Hill T."/>
            <person name="Kim W.T."/>
            <person name="Pai H.S."/>
            <person name="Ahn H.K."/>
            <person name="Yeam I."/>
            <person name="Giovannoni J.J."/>
            <person name="Rose J.K."/>
            <person name="Sorensen I."/>
            <person name="Lee S.J."/>
            <person name="Kim R.W."/>
            <person name="Choi I.Y."/>
            <person name="Choi B.S."/>
            <person name="Lim J.S."/>
            <person name="Lee Y.H."/>
            <person name="Choi D."/>
        </authorList>
    </citation>
    <scope>NUCLEOTIDE SEQUENCE [LARGE SCALE GENOMIC DNA]</scope>
    <source>
        <strain evidence="2">cv. CM334</strain>
    </source>
</reference>
<reference evidence="1 2" key="2">
    <citation type="journal article" date="2017" name="Genome Biol.">
        <title>New reference genome sequences of hot pepper reveal the massive evolution of plant disease-resistance genes by retroduplication.</title>
        <authorList>
            <person name="Kim S."/>
            <person name="Park J."/>
            <person name="Yeom S.I."/>
            <person name="Kim Y.M."/>
            <person name="Seo E."/>
            <person name="Kim K.T."/>
            <person name="Kim M.S."/>
            <person name="Lee J.M."/>
            <person name="Cheong K."/>
            <person name="Shin H.S."/>
            <person name="Kim S.B."/>
            <person name="Han K."/>
            <person name="Lee J."/>
            <person name="Park M."/>
            <person name="Lee H.A."/>
            <person name="Lee H.Y."/>
            <person name="Lee Y."/>
            <person name="Oh S."/>
            <person name="Lee J.H."/>
            <person name="Choi E."/>
            <person name="Choi E."/>
            <person name="Lee S.E."/>
            <person name="Jeon J."/>
            <person name="Kim H."/>
            <person name="Choi G."/>
            <person name="Song H."/>
            <person name="Lee J."/>
            <person name="Lee S.C."/>
            <person name="Kwon J.K."/>
            <person name="Lee H.Y."/>
            <person name="Koo N."/>
            <person name="Hong Y."/>
            <person name="Kim R.W."/>
            <person name="Kang W.H."/>
            <person name="Huh J.H."/>
            <person name="Kang B.C."/>
            <person name="Yang T.J."/>
            <person name="Lee Y.H."/>
            <person name="Bennetzen J.L."/>
            <person name="Choi D."/>
        </authorList>
    </citation>
    <scope>NUCLEOTIDE SEQUENCE [LARGE SCALE GENOMIC DNA]</scope>
    <source>
        <strain evidence="2">cv. CM334</strain>
    </source>
</reference>
<dbReference type="AlphaFoldDB" id="A0A2G2XY12"/>
<sequence length="32" mass="3835">MEELGRQLLSEDISLVNLRKNTNPLLVWRFIH</sequence>
<keyword evidence="2" id="KW-1185">Reference proteome</keyword>
<dbReference type="Gramene" id="PHT62221">
    <property type="protein sequence ID" value="PHT62221"/>
    <property type="gene ID" value="T459_33960"/>
</dbReference>
<accession>A0A2G2XY12</accession>
<dbReference type="Proteomes" id="UP000222542">
    <property type="component" value="Unassembled WGS sequence"/>
</dbReference>
<organism evidence="1 2">
    <name type="scientific">Capsicum annuum</name>
    <name type="common">Capsicum pepper</name>
    <dbReference type="NCBI Taxonomy" id="4072"/>
    <lineage>
        <taxon>Eukaryota</taxon>
        <taxon>Viridiplantae</taxon>
        <taxon>Streptophyta</taxon>
        <taxon>Embryophyta</taxon>
        <taxon>Tracheophyta</taxon>
        <taxon>Spermatophyta</taxon>
        <taxon>Magnoliopsida</taxon>
        <taxon>eudicotyledons</taxon>
        <taxon>Gunneridae</taxon>
        <taxon>Pentapetalae</taxon>
        <taxon>asterids</taxon>
        <taxon>lamiids</taxon>
        <taxon>Solanales</taxon>
        <taxon>Solanaceae</taxon>
        <taxon>Solanoideae</taxon>
        <taxon>Capsiceae</taxon>
        <taxon>Capsicum</taxon>
    </lineage>
</organism>
<protein>
    <submittedName>
        <fullName evidence="1">Uncharacterized protein</fullName>
    </submittedName>
</protein>
<evidence type="ECO:0000313" key="2">
    <source>
        <dbReference type="Proteomes" id="UP000222542"/>
    </source>
</evidence>
<proteinExistence type="predicted"/>
<gene>
    <name evidence="1" type="ORF">T459_33960</name>
</gene>
<comment type="caution">
    <text evidence="1">The sequence shown here is derived from an EMBL/GenBank/DDBJ whole genome shotgun (WGS) entry which is preliminary data.</text>
</comment>
<evidence type="ECO:0000313" key="1">
    <source>
        <dbReference type="EMBL" id="PHT62221.1"/>
    </source>
</evidence>